<evidence type="ECO:0000313" key="2">
    <source>
        <dbReference type="Proteomes" id="UP000187251"/>
    </source>
</evidence>
<accession>A0A1R1JVH7</accession>
<dbReference type="Pfam" id="PF04305">
    <property type="entry name" value="DUF455"/>
    <property type="match status" value="1"/>
</dbReference>
<reference evidence="1 2" key="1">
    <citation type="submission" date="2016-09" db="EMBL/GenBank/DDBJ databases">
        <title>Phylogenomics of Achromobacter.</title>
        <authorList>
            <person name="Jeukens J."/>
            <person name="Freschi L."/>
            <person name="Vincent A.T."/>
            <person name="Emond-Rheault J.-G."/>
            <person name="Kukavica-Ibrulj I."/>
            <person name="Charette S.J."/>
            <person name="Levesque R.C."/>
        </authorList>
    </citation>
    <scope>NUCLEOTIDE SEQUENCE [LARGE SCALE GENOMIC DNA]</scope>
    <source>
        <strain evidence="1 2">AUS488</strain>
    </source>
</reference>
<dbReference type="PANTHER" id="PTHR42782:SF4">
    <property type="entry name" value="DUF455 DOMAIN-CONTAINING PROTEIN"/>
    <property type="match status" value="1"/>
</dbReference>
<comment type="caution">
    <text evidence="1">The sequence shown here is derived from an EMBL/GenBank/DDBJ whole genome shotgun (WGS) entry which is preliminary data.</text>
</comment>
<evidence type="ECO:0000313" key="1">
    <source>
        <dbReference type="EMBL" id="OMG89489.1"/>
    </source>
</evidence>
<sequence length="280" mass="30423">MDSNSIAAPGGNEPRAGGMACLRALALEALAAVGWADKLARVRAIGDEAPLDCARHYVAHAALPGRPAVPLLVSPSEVPQRSMATLEGRAALLHALAHIEFNAVNLALDILWRFAGMPDAFYRDWLRVAREEATHFELLNQRLADLGYAYGDFPGHDGLWEMAERTRDDLLARLALVPRTLEARGLDASPLIRNKLAGAGDARSAAIVDIILRDEIGHVAIGNHWYKLLCARQGREPVACYAELASRYNAPRLRGPFNLAARRAAGFDEAELAALQADRE</sequence>
<dbReference type="AlphaFoldDB" id="A0A1R1JVH7"/>
<dbReference type="PANTHER" id="PTHR42782">
    <property type="entry name" value="SI:CH73-314G15.3"/>
    <property type="match status" value="1"/>
</dbReference>
<dbReference type="InterPro" id="IPR009078">
    <property type="entry name" value="Ferritin-like_SF"/>
</dbReference>
<name>A0A1R1JVH7_ALCXX</name>
<proteinExistence type="predicted"/>
<organism evidence="1 2">
    <name type="scientific">Alcaligenes xylosoxydans xylosoxydans</name>
    <name type="common">Achromobacter xylosoxidans</name>
    <dbReference type="NCBI Taxonomy" id="85698"/>
    <lineage>
        <taxon>Bacteria</taxon>
        <taxon>Pseudomonadati</taxon>
        <taxon>Pseudomonadota</taxon>
        <taxon>Betaproteobacteria</taxon>
        <taxon>Burkholderiales</taxon>
        <taxon>Alcaligenaceae</taxon>
        <taxon>Achromobacter</taxon>
    </lineage>
</organism>
<protein>
    <recommendedName>
        <fullName evidence="3">Ferritin-like domain-containing protein</fullName>
    </recommendedName>
</protein>
<dbReference type="RefSeq" id="WP_076411157.1">
    <property type="nucleotide sequence ID" value="NZ_AP028040.1"/>
</dbReference>
<dbReference type="InterPro" id="IPR007402">
    <property type="entry name" value="DUF455"/>
</dbReference>
<dbReference type="Proteomes" id="UP000187251">
    <property type="component" value="Unassembled WGS sequence"/>
</dbReference>
<dbReference type="EMBL" id="MJMN01000010">
    <property type="protein sequence ID" value="OMG89489.1"/>
    <property type="molecule type" value="Genomic_DNA"/>
</dbReference>
<dbReference type="CDD" id="cd00657">
    <property type="entry name" value="Ferritin_like"/>
    <property type="match status" value="1"/>
</dbReference>
<gene>
    <name evidence="1" type="ORF">BIZ92_24165</name>
</gene>
<evidence type="ECO:0008006" key="3">
    <source>
        <dbReference type="Google" id="ProtNLM"/>
    </source>
</evidence>
<dbReference type="OrthoDB" id="9778629at2"/>
<dbReference type="SUPFAM" id="SSF47240">
    <property type="entry name" value="Ferritin-like"/>
    <property type="match status" value="1"/>
</dbReference>